<feature type="compositionally biased region" description="Polar residues" evidence="1">
    <location>
        <begin position="69"/>
        <end position="81"/>
    </location>
</feature>
<dbReference type="EMBL" id="SPHZ02000006">
    <property type="protein sequence ID" value="KAF0911894.1"/>
    <property type="molecule type" value="Genomic_DNA"/>
</dbReference>
<dbReference type="PANTHER" id="PTHR33064:SF40">
    <property type="entry name" value="REVERSE TRANSCRIPTASE_RETROTRANSPOSON-DERIVED PROTEIN RNASE H-LIKE DOMAIN-CONTAINING PROTEIN"/>
    <property type="match status" value="1"/>
</dbReference>
<dbReference type="InterPro" id="IPR043128">
    <property type="entry name" value="Rev_trsase/Diguanyl_cyclase"/>
</dbReference>
<dbReference type="AlphaFoldDB" id="A0A6G1DI46"/>
<protein>
    <recommendedName>
        <fullName evidence="4">Reverse transcriptase/retrotransposon-derived protein RNase H-like domain-containing protein</fullName>
    </recommendedName>
</protein>
<comment type="caution">
    <text evidence="2">The sequence shown here is derived from an EMBL/GenBank/DDBJ whole genome shotgun (WGS) entry which is preliminary data.</text>
</comment>
<keyword evidence="3" id="KW-1185">Reference proteome</keyword>
<organism evidence="2 3">
    <name type="scientific">Oryza meyeriana var. granulata</name>
    <dbReference type="NCBI Taxonomy" id="110450"/>
    <lineage>
        <taxon>Eukaryota</taxon>
        <taxon>Viridiplantae</taxon>
        <taxon>Streptophyta</taxon>
        <taxon>Embryophyta</taxon>
        <taxon>Tracheophyta</taxon>
        <taxon>Spermatophyta</taxon>
        <taxon>Magnoliopsida</taxon>
        <taxon>Liliopsida</taxon>
        <taxon>Poales</taxon>
        <taxon>Poaceae</taxon>
        <taxon>BOP clade</taxon>
        <taxon>Oryzoideae</taxon>
        <taxon>Oryzeae</taxon>
        <taxon>Oryzinae</taxon>
        <taxon>Oryza</taxon>
        <taxon>Oryza meyeriana</taxon>
    </lineage>
</organism>
<sequence length="180" mass="20035">MPLLCHDDSLIERQQIRLFMHALQDPLRTNVELYDPASLEEAVGLAQAYKRRTLSTATPPCPTSCPSTREASPSKETTSDNPAAMRPSSRRTVFEPSMAYLGHIISAAGIAMDDNKVRAMADWPTPRSPHAIRAFLGLAGYYRKFIHRFSELATQEGGLRVLVVPAIVWSRARDRLESCP</sequence>
<reference evidence="2 3" key="1">
    <citation type="submission" date="2019-11" db="EMBL/GenBank/DDBJ databases">
        <title>Whole genome sequence of Oryza granulata.</title>
        <authorList>
            <person name="Li W."/>
        </authorList>
    </citation>
    <scope>NUCLEOTIDE SEQUENCE [LARGE SCALE GENOMIC DNA]</scope>
    <source>
        <strain evidence="3">cv. Menghai</strain>
        <tissue evidence="2">Leaf</tissue>
    </source>
</reference>
<dbReference type="OrthoDB" id="427924at2759"/>
<evidence type="ECO:0000313" key="2">
    <source>
        <dbReference type="EMBL" id="KAF0911894.1"/>
    </source>
</evidence>
<evidence type="ECO:0008006" key="4">
    <source>
        <dbReference type="Google" id="ProtNLM"/>
    </source>
</evidence>
<accession>A0A6G1DI46</accession>
<evidence type="ECO:0000256" key="1">
    <source>
        <dbReference type="SAM" id="MobiDB-lite"/>
    </source>
</evidence>
<proteinExistence type="predicted"/>
<name>A0A6G1DI46_9ORYZ</name>
<dbReference type="Gene3D" id="3.30.70.270">
    <property type="match status" value="1"/>
</dbReference>
<gene>
    <name evidence="2" type="ORF">E2562_012365</name>
</gene>
<dbReference type="PANTHER" id="PTHR33064">
    <property type="entry name" value="POL PROTEIN"/>
    <property type="match status" value="1"/>
</dbReference>
<dbReference type="InterPro" id="IPR051320">
    <property type="entry name" value="Viral_Replic_Matur_Polypro"/>
</dbReference>
<evidence type="ECO:0000313" key="3">
    <source>
        <dbReference type="Proteomes" id="UP000479710"/>
    </source>
</evidence>
<dbReference type="SUPFAM" id="SSF56672">
    <property type="entry name" value="DNA/RNA polymerases"/>
    <property type="match status" value="1"/>
</dbReference>
<feature type="region of interest" description="Disordered" evidence="1">
    <location>
        <begin position="56"/>
        <end position="89"/>
    </location>
</feature>
<dbReference type="Proteomes" id="UP000479710">
    <property type="component" value="Unassembled WGS sequence"/>
</dbReference>
<dbReference type="InterPro" id="IPR043502">
    <property type="entry name" value="DNA/RNA_pol_sf"/>
</dbReference>